<keyword evidence="3" id="KW-0804">Transcription</keyword>
<dbReference type="InterPro" id="IPR000843">
    <property type="entry name" value="HTH_LacI"/>
</dbReference>
<dbReference type="AlphaFoldDB" id="A0A094PQG4"/>
<feature type="domain" description="HTH lacI-type" evidence="4">
    <location>
        <begin position="16"/>
        <end position="70"/>
    </location>
</feature>
<keyword evidence="2" id="KW-0238">DNA-binding</keyword>
<dbReference type="CDD" id="cd01392">
    <property type="entry name" value="HTH_LacI"/>
    <property type="match status" value="1"/>
</dbReference>
<evidence type="ECO:0000313" key="5">
    <source>
        <dbReference type="EMBL" id="KGA13940.1"/>
    </source>
</evidence>
<dbReference type="InterPro" id="IPR001761">
    <property type="entry name" value="Peripla_BP/Lac1_sug-bd_dom"/>
</dbReference>
<dbReference type="SUPFAM" id="SSF53822">
    <property type="entry name" value="Periplasmic binding protein-like I"/>
    <property type="match status" value="1"/>
</dbReference>
<dbReference type="EMBL" id="JNSL01000166">
    <property type="protein sequence ID" value="KGA13940.1"/>
    <property type="molecule type" value="Genomic_DNA"/>
</dbReference>
<dbReference type="PROSITE" id="PS50932">
    <property type="entry name" value="HTH_LACI_2"/>
    <property type="match status" value="1"/>
</dbReference>
<dbReference type="Gene3D" id="3.40.50.2300">
    <property type="match status" value="2"/>
</dbReference>
<dbReference type="PANTHER" id="PTHR30146">
    <property type="entry name" value="LACI-RELATED TRANSCRIPTIONAL REPRESSOR"/>
    <property type="match status" value="1"/>
</dbReference>
<evidence type="ECO:0000256" key="3">
    <source>
        <dbReference type="ARBA" id="ARBA00023163"/>
    </source>
</evidence>
<keyword evidence="1" id="KW-0805">Transcription regulation</keyword>
<dbReference type="Gene3D" id="1.10.260.40">
    <property type="entry name" value="lambda repressor-like DNA-binding domains"/>
    <property type="match status" value="1"/>
</dbReference>
<dbReference type="CDD" id="cd06267">
    <property type="entry name" value="PBP1_LacI_sugar_binding-like"/>
    <property type="match status" value="1"/>
</dbReference>
<dbReference type="SUPFAM" id="SSF47413">
    <property type="entry name" value="lambda repressor-like DNA-binding domains"/>
    <property type="match status" value="1"/>
</dbReference>
<organism evidence="5">
    <name type="scientific">freshwater metagenome</name>
    <dbReference type="NCBI Taxonomy" id="449393"/>
    <lineage>
        <taxon>unclassified sequences</taxon>
        <taxon>metagenomes</taxon>
        <taxon>ecological metagenomes</taxon>
    </lineage>
</organism>
<dbReference type="PANTHER" id="PTHR30146:SF109">
    <property type="entry name" value="HTH-TYPE TRANSCRIPTIONAL REGULATOR GALS"/>
    <property type="match status" value="1"/>
</dbReference>
<protein>
    <recommendedName>
        <fullName evidence="4">HTH lacI-type domain-containing protein</fullName>
    </recommendedName>
</protein>
<name>A0A094PQG4_9ZZZZ</name>
<dbReference type="Pfam" id="PF00356">
    <property type="entry name" value="LacI"/>
    <property type="match status" value="1"/>
</dbReference>
<reference evidence="5" key="1">
    <citation type="submission" date="2014-06" db="EMBL/GenBank/DDBJ databases">
        <title>Key roles for freshwater Actinobacteria revealed by deep metagenomic sequencing.</title>
        <authorList>
            <person name="Ghai R."/>
            <person name="Mizuno C.M."/>
            <person name="Picazo A."/>
            <person name="Camacho A."/>
            <person name="Rodriguez-Valera F."/>
        </authorList>
    </citation>
    <scope>NUCLEOTIDE SEQUENCE</scope>
</reference>
<dbReference type="GO" id="GO:0000976">
    <property type="term" value="F:transcription cis-regulatory region binding"/>
    <property type="evidence" value="ECO:0007669"/>
    <property type="project" value="TreeGrafter"/>
</dbReference>
<dbReference type="SMART" id="SM00354">
    <property type="entry name" value="HTH_LACI"/>
    <property type="match status" value="1"/>
</dbReference>
<dbReference type="GO" id="GO:0003700">
    <property type="term" value="F:DNA-binding transcription factor activity"/>
    <property type="evidence" value="ECO:0007669"/>
    <property type="project" value="TreeGrafter"/>
</dbReference>
<accession>A0A094PQG4</accession>
<gene>
    <name evidence="5" type="ORF">GM51_18455</name>
</gene>
<sequence length="346" mass="37979">MASEKSENSRSGNQRVTIREVAAKAEVALSSVSRALSGHPDVSDEMRKRVKDIADELGYEPNLVAQSLRSGVTRTIGFVVRDINNPMFALLARSCENELRRNGYSMIIVNSDGNIENENRNFSLLRRRRVDGIIASLVSEDSPYLRKNLEGPRTPIVLLDREVKGVNASAVLADHAAGVHEAVTHLINAGHREIAFVTGSNNVYPTRNRLLGFTKAFEDAKIEMRPDLMAIGGFDAEYALSHARILLRRNPAPTAILAGGHGALMGISRALKESKLTMGKEIAFIALDQLPYLEVFSDNISTVYRDTEAIGREAARLILEGMDGEKPRVSLIESQFIERASSRGGI</sequence>
<dbReference type="Pfam" id="PF00532">
    <property type="entry name" value="Peripla_BP_1"/>
    <property type="match status" value="1"/>
</dbReference>
<dbReference type="InterPro" id="IPR010982">
    <property type="entry name" value="Lambda_DNA-bd_dom_sf"/>
</dbReference>
<dbReference type="InterPro" id="IPR028082">
    <property type="entry name" value="Peripla_BP_I"/>
</dbReference>
<comment type="caution">
    <text evidence="5">The sequence shown here is derived from an EMBL/GenBank/DDBJ whole genome shotgun (WGS) entry which is preliminary data.</text>
</comment>
<evidence type="ECO:0000259" key="4">
    <source>
        <dbReference type="PROSITE" id="PS50932"/>
    </source>
</evidence>
<evidence type="ECO:0000256" key="2">
    <source>
        <dbReference type="ARBA" id="ARBA00023125"/>
    </source>
</evidence>
<proteinExistence type="predicted"/>
<evidence type="ECO:0000256" key="1">
    <source>
        <dbReference type="ARBA" id="ARBA00023015"/>
    </source>
</evidence>